<dbReference type="InterPro" id="IPR011043">
    <property type="entry name" value="Gal_Oxase/kelch_b-propeller"/>
</dbReference>
<name>A0ABQ7XDH1_BRANA</name>
<feature type="domain" description="F-box" evidence="2">
    <location>
        <begin position="37"/>
        <end position="76"/>
    </location>
</feature>
<protein>
    <recommendedName>
        <fullName evidence="2">F-box domain-containing protein</fullName>
    </recommendedName>
</protein>
<dbReference type="EMBL" id="JAGKQM010000865">
    <property type="protein sequence ID" value="KAH0853050.1"/>
    <property type="molecule type" value="Genomic_DNA"/>
</dbReference>
<dbReference type="Proteomes" id="UP000824890">
    <property type="component" value="Unassembled WGS sequence"/>
</dbReference>
<dbReference type="Pfam" id="PF00646">
    <property type="entry name" value="F-box"/>
    <property type="match status" value="1"/>
</dbReference>
<dbReference type="NCBIfam" id="TIGR01640">
    <property type="entry name" value="F_box_assoc_1"/>
    <property type="match status" value="2"/>
</dbReference>
<dbReference type="InterPro" id="IPR013187">
    <property type="entry name" value="F-box-assoc_dom_typ3"/>
</dbReference>
<comment type="caution">
    <text evidence="3">The sequence shown here is derived from an EMBL/GenBank/DDBJ whole genome shotgun (WGS) entry which is preliminary data.</text>
</comment>
<feature type="region of interest" description="Disordered" evidence="1">
    <location>
        <begin position="1"/>
        <end position="28"/>
    </location>
</feature>
<dbReference type="Pfam" id="PF07734">
    <property type="entry name" value="FBA_1"/>
    <property type="match status" value="1"/>
</dbReference>
<dbReference type="Pfam" id="PF08268">
    <property type="entry name" value="FBA_3"/>
    <property type="match status" value="1"/>
</dbReference>
<dbReference type="SUPFAM" id="SSF81383">
    <property type="entry name" value="F-box domain"/>
    <property type="match status" value="2"/>
</dbReference>
<keyword evidence="4" id="KW-1185">Reference proteome</keyword>
<sequence>MDTKGSLSNKKQTKKMVQTRAQHRRRVTSQTWGKVEGAEDVFHDILSRLSVRSIRSFKTVNRYWHASISNKHFATKQLAQSRKKPSYIACPRADKAMKLYLLKPGKFNYRHHATVDPPGRSADHNMHMIASFNGLVCCINQLSDENGDHQIWICNPSTEETLLLPQGRPSVWTEPSIGVAYGPDISDYKIFRIFCVGRRNAGKGDYLYECEVYSSSSGAWRGIGPVLHLPMYVYFRPHRSAHVFAGGKIYWLVSLKDPAGIMLSVDMEENFEVMKLPYYSTDLRDEDRITVTTYLINLGGSLSLVVLHVDYFDVWEWKEASWVLVIEDYLPSMNFCDIVLFMTSLEKEILFVTESRLWTYHLDTRKWKKRGRPPTRFTNPAIFPFTESLLPSRQWWGEASRKVKMSIYYLWLAGGDGQSLCVVQQETNKKMVETRAQQRRRVTSLTWDDVESKQDVFRDILSRLSVRSIRSVKTVNRYWRDSVRDKHFATIHLAQSRKKPSYIACPRVNNAMELYLLKPGEFNFRHHATVDPPGRNAEHHMLMIASFNGLVCCINQLSDENEEDFQIWICNPSTEQTLLLPQGRPSFWTEPSIGVAYGPDMSEYKIFRIVSDGENGAGLHIECEVYSSSTGAWRIIGAVPHLPMYVFLTPHRSSHVFVGGKIYWLVSLEDPGIILYVDMEERFGVMELPYYSPDLRYEDRITVTTYLINLGGSLSLVVLHVDYFDIWEWKEASWVLVIEDYLPFMNFSETVLFLTSSEKEILCVTEWQWWTYHVNTRKWEERGGPPTQFTSPAMFPFTESLLPSRQWWGEARRKVKKSIYHFWLAGGDGQSLCVVVLDLSCRGCVSHWIFCFYFSVLKLLISFNVSGLHHVLNFWF</sequence>
<dbReference type="SMART" id="SM00256">
    <property type="entry name" value="FBOX"/>
    <property type="match status" value="2"/>
</dbReference>
<evidence type="ECO:0000313" key="4">
    <source>
        <dbReference type="Proteomes" id="UP000824890"/>
    </source>
</evidence>
<dbReference type="InterPro" id="IPR017451">
    <property type="entry name" value="F-box-assoc_interact_dom"/>
</dbReference>
<dbReference type="InterPro" id="IPR036047">
    <property type="entry name" value="F-box-like_dom_sf"/>
</dbReference>
<evidence type="ECO:0000256" key="1">
    <source>
        <dbReference type="SAM" id="MobiDB-lite"/>
    </source>
</evidence>
<proteinExistence type="predicted"/>
<reference evidence="3 4" key="1">
    <citation type="submission" date="2021-05" db="EMBL/GenBank/DDBJ databases">
        <title>Genome Assembly of Synthetic Allotetraploid Brassica napus Reveals Homoeologous Exchanges between Subgenomes.</title>
        <authorList>
            <person name="Davis J.T."/>
        </authorList>
    </citation>
    <scope>NUCLEOTIDE SEQUENCE [LARGE SCALE GENOMIC DNA]</scope>
    <source>
        <strain evidence="4">cv. Da-Ae</strain>
        <tissue evidence="3">Seedling</tissue>
    </source>
</reference>
<dbReference type="InterPro" id="IPR050796">
    <property type="entry name" value="SCF_F-box_component"/>
</dbReference>
<dbReference type="SUPFAM" id="SSF50965">
    <property type="entry name" value="Galactose oxidase, central domain"/>
    <property type="match status" value="2"/>
</dbReference>
<feature type="domain" description="F-box" evidence="2">
    <location>
        <begin position="454"/>
        <end position="491"/>
    </location>
</feature>
<dbReference type="InterPro" id="IPR001810">
    <property type="entry name" value="F-box_dom"/>
</dbReference>
<dbReference type="InterPro" id="IPR006527">
    <property type="entry name" value="F-box-assoc_dom_typ1"/>
</dbReference>
<evidence type="ECO:0000313" key="3">
    <source>
        <dbReference type="EMBL" id="KAH0853050.1"/>
    </source>
</evidence>
<gene>
    <name evidence="3" type="ORF">HID58_093518</name>
</gene>
<dbReference type="PANTHER" id="PTHR31672">
    <property type="entry name" value="BNACNNG10540D PROTEIN"/>
    <property type="match status" value="1"/>
</dbReference>
<organism evidence="3 4">
    <name type="scientific">Brassica napus</name>
    <name type="common">Rape</name>
    <dbReference type="NCBI Taxonomy" id="3708"/>
    <lineage>
        <taxon>Eukaryota</taxon>
        <taxon>Viridiplantae</taxon>
        <taxon>Streptophyta</taxon>
        <taxon>Embryophyta</taxon>
        <taxon>Tracheophyta</taxon>
        <taxon>Spermatophyta</taxon>
        <taxon>Magnoliopsida</taxon>
        <taxon>eudicotyledons</taxon>
        <taxon>Gunneridae</taxon>
        <taxon>Pentapetalae</taxon>
        <taxon>rosids</taxon>
        <taxon>malvids</taxon>
        <taxon>Brassicales</taxon>
        <taxon>Brassicaceae</taxon>
        <taxon>Brassiceae</taxon>
        <taxon>Brassica</taxon>
    </lineage>
</organism>
<accession>A0ABQ7XDH1</accession>
<evidence type="ECO:0000259" key="2">
    <source>
        <dbReference type="SMART" id="SM00256"/>
    </source>
</evidence>
<feature type="compositionally biased region" description="Polar residues" evidence="1">
    <location>
        <begin position="1"/>
        <end position="20"/>
    </location>
</feature>